<accession>A0A2N1PSQ7</accession>
<dbReference type="InterPro" id="IPR032812">
    <property type="entry name" value="SbsA_Ig"/>
</dbReference>
<dbReference type="InterPro" id="IPR014755">
    <property type="entry name" value="Cu-Rt/internalin_Ig-like"/>
</dbReference>
<sequence>MKPDTVFFSTERLKNGLALTVLFILTSLICLSIPANLHAKTRATAITLIRPDRVRLHFSSAVNAASAIDRTGYRISGNSAIQSVVSLPPGAAETESVELRISGLAEGSIYSVAVASMSCPDGTTTEAVSLTLSTQPLAINRGSWGKPGILSLSSGIFHTPAIVSADNSILVSAVQGQSSTDIAGIVIFHSPDQGSTFSQKSIGYGSQTAHSSTYDPLYPDLAGAPLLNPGPQLAADNGKIVLVWTSIYFNEGRLHIAVSEDGGATWPDSGYVTVNLGQDTVAHTPSVTIEQDLIAVLLTKASMRTDISSNRYTDARTIELLRISRLDSPSAAGKNYAMVSQETLLQGNALTSWPANPQPLIKDRSLHIAYTTFNSTSRTCSAMYGRYDFDDARGKFRVTLPFKELAPYHSLTTGPRLTWCNNTLIAAMVTVDQYDKSYLITSKSLDGGAFFSDPSPIAPVLLDFIPWEQSPVYTEIFSLFSGILTPGELPRPLLVYKDLRPSPDYAGRTLHRTLLIRGLTDCSFRNEPENLGLPSQGTYYEATTRGAALCINGTKLTSVYLSGEIFQESAATGYSRIHLRQEDATPPRLLSAMVKTQTTLELIFDEPVDPVRAAVISCYSFGEGGVLIHSAIPSESGTTVTLTTSPFLAGSILTVTLNGITDRAGNLIAPRNGQYTFTVPESTEPASGWSPPVRLSQDPADSLTPVTAISGDEIYVAWSDTRDDSSWSGRPNSEIYSRRSLNRGASWEPVLRLTNSLEESARPAASSSATGSVLAWQDFRDKNHEIYLGWFSPGGGTWSGDIRLTRDTNLSTWPTVVQKGENIYVAWADSADGDNDIYISYSHDMGLTWAPMVKATDNSSDSIKPALAMTPSGNLVLVWEDDQQLNRAVYAKVWSENPLEITDSQPISGSLTSTGPVVACDDMGRVVAAWTAAVDSTRTQFHYSTSLDGGIHFTAPINLSSHAGTTSGISIASSGSTIYTAYGDDREGLQDIYMATTTDGGSHFTSGFRVSPTLPQDPACNSTTPSIALWNNLAAISFERDLYGKKEIYLTTNSGLIPRAPAISVASFANPADSRETFALVKSSDPLEAAPAVTAVLPDLTAVTLEVSAVRDLLWLARYRGNGSSFGLTRITAAGRDLFGNMGSGVSSLISAKVSASGKVDIPDPRFHYILNDVFVGTDVTVNLSAAAAMESQGSSKKAASAVIGEDLTPITPCFTCYTSNQPTADVAAGKLFCTASAESLISSAELALKRDVQFRTLGIYSISDGVIKYVNQYISGQSQEVRFGEALFLAADHRAPQISEARIGTLAANEGIIFSFRASDAASGVNRESITISTDNSTIRVNSDMVKFDGDVITVALTDSFSPNTGMNKGQSNEFFINVKDNAGNMASAKVVATNSSSGGIRLFCGWPNPADRLMTLRFDSGLPLDMDLARVKIFDFSGQWIRTIQGSDFTLIPLTAGVSRYEAPWNLTDSSDEPVANGTYFLRLEYQGAGGGKFNFKAAVLR</sequence>
<gene>
    <name evidence="4" type="ORF">CVV64_06220</name>
</gene>
<name>A0A2N1PSQ7_9BACT</name>
<proteinExistence type="predicted"/>
<dbReference type="Proteomes" id="UP000233256">
    <property type="component" value="Unassembled WGS sequence"/>
</dbReference>
<organism evidence="4 5">
    <name type="scientific">Candidatus Wallbacteria bacterium HGW-Wallbacteria-1</name>
    <dbReference type="NCBI Taxonomy" id="2013854"/>
    <lineage>
        <taxon>Bacteria</taxon>
        <taxon>Candidatus Walliibacteriota</taxon>
    </lineage>
</organism>
<keyword evidence="1" id="KW-0732">Signal</keyword>
<evidence type="ECO:0000256" key="1">
    <source>
        <dbReference type="ARBA" id="ARBA00022729"/>
    </source>
</evidence>
<dbReference type="EMBL" id="PGXC01000003">
    <property type="protein sequence ID" value="PKK91360.1"/>
    <property type="molecule type" value="Genomic_DNA"/>
</dbReference>
<dbReference type="Gene3D" id="2.60.40.4070">
    <property type="match status" value="1"/>
</dbReference>
<feature type="region of interest" description="Disordered" evidence="2">
    <location>
        <begin position="681"/>
        <end position="700"/>
    </location>
</feature>
<feature type="domain" description="SbsA Ig-like" evidence="3">
    <location>
        <begin position="587"/>
        <end position="678"/>
    </location>
</feature>
<dbReference type="Gene3D" id="2.60.40.1220">
    <property type="match status" value="1"/>
</dbReference>
<protein>
    <recommendedName>
        <fullName evidence="3">SbsA Ig-like domain-containing protein</fullName>
    </recommendedName>
</protein>
<comment type="caution">
    <text evidence="4">The sequence shown here is derived from an EMBL/GenBank/DDBJ whole genome shotgun (WGS) entry which is preliminary data.</text>
</comment>
<evidence type="ECO:0000259" key="3">
    <source>
        <dbReference type="Pfam" id="PF13205"/>
    </source>
</evidence>
<dbReference type="Gene3D" id="2.120.10.10">
    <property type="match status" value="2"/>
</dbReference>
<dbReference type="InterPro" id="IPR036278">
    <property type="entry name" value="Sialidase_sf"/>
</dbReference>
<dbReference type="CDD" id="cd15482">
    <property type="entry name" value="Sialidase_non-viral"/>
    <property type="match status" value="2"/>
</dbReference>
<reference evidence="4 5" key="1">
    <citation type="journal article" date="2017" name="ISME J.">
        <title>Potential for microbial H2 and metal transformations associated with novel bacteria and archaea in deep terrestrial subsurface sediments.</title>
        <authorList>
            <person name="Hernsdorf A.W."/>
            <person name="Amano Y."/>
            <person name="Miyakawa K."/>
            <person name="Ise K."/>
            <person name="Suzuki Y."/>
            <person name="Anantharaman K."/>
            <person name="Probst A."/>
            <person name="Burstein D."/>
            <person name="Thomas B.C."/>
            <person name="Banfield J.F."/>
        </authorList>
    </citation>
    <scope>NUCLEOTIDE SEQUENCE [LARGE SCALE GENOMIC DNA]</scope>
    <source>
        <strain evidence="4">HGW-Wallbacteria-1</strain>
    </source>
</reference>
<dbReference type="SUPFAM" id="SSF50939">
    <property type="entry name" value="Sialidases"/>
    <property type="match status" value="2"/>
</dbReference>
<evidence type="ECO:0000313" key="5">
    <source>
        <dbReference type="Proteomes" id="UP000233256"/>
    </source>
</evidence>
<evidence type="ECO:0000256" key="2">
    <source>
        <dbReference type="SAM" id="MobiDB-lite"/>
    </source>
</evidence>
<dbReference type="Pfam" id="PF13205">
    <property type="entry name" value="Big_5"/>
    <property type="match status" value="1"/>
</dbReference>
<evidence type="ECO:0000313" key="4">
    <source>
        <dbReference type="EMBL" id="PKK91360.1"/>
    </source>
</evidence>